<dbReference type="PANTHER" id="PTHR43649:SF32">
    <property type="entry name" value="SUGAR BINDING SECRETED PROTEIN"/>
    <property type="match status" value="1"/>
</dbReference>
<dbReference type="PROSITE" id="PS51257">
    <property type="entry name" value="PROKAR_LIPOPROTEIN"/>
    <property type="match status" value="1"/>
</dbReference>
<evidence type="ECO:0000313" key="3">
    <source>
        <dbReference type="Proteomes" id="UP001220962"/>
    </source>
</evidence>
<keyword evidence="4" id="KW-1185">Reference proteome</keyword>
<proteinExistence type="predicted"/>
<evidence type="ECO:0000313" key="4">
    <source>
        <dbReference type="Proteomes" id="UP001221519"/>
    </source>
</evidence>
<dbReference type="RefSeq" id="WP_047911282.1">
    <property type="nucleotide sequence ID" value="NZ_CP118101.1"/>
</dbReference>
<organism evidence="1 3">
    <name type="scientific">Paenibacillus urinalis</name>
    <dbReference type="NCBI Taxonomy" id="521520"/>
    <lineage>
        <taxon>Bacteria</taxon>
        <taxon>Bacillati</taxon>
        <taxon>Bacillota</taxon>
        <taxon>Bacilli</taxon>
        <taxon>Bacillales</taxon>
        <taxon>Paenibacillaceae</taxon>
        <taxon>Paenibacillus</taxon>
    </lineage>
</organism>
<gene>
    <name evidence="1" type="ORF">PUW23_23995</name>
    <name evidence="2" type="ORF">PUW25_23985</name>
</gene>
<dbReference type="SUPFAM" id="SSF53850">
    <property type="entry name" value="Periplasmic binding protein-like II"/>
    <property type="match status" value="1"/>
</dbReference>
<evidence type="ECO:0000313" key="2">
    <source>
        <dbReference type="EMBL" id="WDI02217.1"/>
    </source>
</evidence>
<dbReference type="Proteomes" id="UP001220962">
    <property type="component" value="Chromosome"/>
</dbReference>
<name>A0AAX3N179_9BACL</name>
<evidence type="ECO:0000313" key="1">
    <source>
        <dbReference type="EMBL" id="WDH82470.1"/>
    </source>
</evidence>
<reference evidence="1 4" key="1">
    <citation type="submission" date="2023-02" db="EMBL/GenBank/DDBJ databases">
        <title>Pathogen: clinical or host-associated sample.</title>
        <authorList>
            <person name="Hergert J."/>
            <person name="Casey R."/>
            <person name="Wagner J."/>
            <person name="Young E.L."/>
            <person name="Oakeson K.F."/>
        </authorList>
    </citation>
    <scope>NUCLEOTIDE SEQUENCE</scope>
    <source>
        <strain evidence="2 4">2022CK-00829</strain>
        <strain evidence="1">2022CK-00830</strain>
    </source>
</reference>
<dbReference type="AlphaFoldDB" id="A0AAX3N179"/>
<dbReference type="InterPro" id="IPR050490">
    <property type="entry name" value="Bact_solute-bd_prot1"/>
</dbReference>
<dbReference type="Proteomes" id="UP001221519">
    <property type="component" value="Chromosome"/>
</dbReference>
<dbReference type="EMBL" id="CP118101">
    <property type="protein sequence ID" value="WDH82470.1"/>
    <property type="molecule type" value="Genomic_DNA"/>
</dbReference>
<dbReference type="Pfam" id="PF13416">
    <property type="entry name" value="SBP_bac_8"/>
    <property type="match status" value="1"/>
</dbReference>
<protein>
    <submittedName>
        <fullName evidence="1">Extracellular solute-binding protein</fullName>
    </submittedName>
</protein>
<accession>A0AAX3N179</accession>
<sequence>MKRTSLIIVSLIVVLVMSGCSFGASKDSSASDKKITLTLWYWNRSIDDGLLAKAKEQFPHINLVTQKIGGDFKSKLKTTLAAKSGEPDIVALNDWVMELFPSEDRFYDLYELGAAEVEDLYLDWKWQQGVTPNGKMIAFPMDTGPTALFYRQDLFEQAGLPTDPDEVSQALSTWEDYMDAGLKVKETFDGKVFMTDNIDNVYNQIISQSEQKYFTEDGQYIGDQNEVIKYAWDTAVAFSNNGLIANAEHWTPEWNAGINKGTIASYVGAVWMKQPLLEAAPDSVGKWRVARAPGGDGNVGGSFLAIPKSSEHPQEAFEVIQWLQNPENQETALSNLNLFPSTPGVFDSDTVQKEEEFFGGQVTGEVFAASANNVKVSFFGERYPAVHGIMTRWLKNISNLNQETAFDEALQRVERELKR</sequence>
<dbReference type="InterPro" id="IPR006059">
    <property type="entry name" value="SBP"/>
</dbReference>
<dbReference type="PANTHER" id="PTHR43649">
    <property type="entry name" value="ARABINOSE-BINDING PROTEIN-RELATED"/>
    <property type="match status" value="1"/>
</dbReference>
<dbReference type="Gene3D" id="3.40.190.10">
    <property type="entry name" value="Periplasmic binding protein-like II"/>
    <property type="match status" value="1"/>
</dbReference>
<dbReference type="EMBL" id="CP118108">
    <property type="protein sequence ID" value="WDI02217.1"/>
    <property type="molecule type" value="Genomic_DNA"/>
</dbReference>